<feature type="non-terminal residue" evidence="1">
    <location>
        <position position="1"/>
    </location>
</feature>
<gene>
    <name evidence="1" type="ORF">RPERSI_LOCUS26164</name>
</gene>
<evidence type="ECO:0000313" key="2">
    <source>
        <dbReference type="Proteomes" id="UP000789920"/>
    </source>
</evidence>
<evidence type="ECO:0000313" key="1">
    <source>
        <dbReference type="EMBL" id="CAG8824076.1"/>
    </source>
</evidence>
<dbReference type="Proteomes" id="UP000789920">
    <property type="component" value="Unassembled WGS sequence"/>
</dbReference>
<organism evidence="1 2">
    <name type="scientific">Racocetra persica</name>
    <dbReference type="NCBI Taxonomy" id="160502"/>
    <lineage>
        <taxon>Eukaryota</taxon>
        <taxon>Fungi</taxon>
        <taxon>Fungi incertae sedis</taxon>
        <taxon>Mucoromycota</taxon>
        <taxon>Glomeromycotina</taxon>
        <taxon>Glomeromycetes</taxon>
        <taxon>Diversisporales</taxon>
        <taxon>Gigasporaceae</taxon>
        <taxon>Racocetra</taxon>
    </lineage>
</organism>
<dbReference type="EMBL" id="CAJVQC010088398">
    <property type="protein sequence ID" value="CAG8824076.1"/>
    <property type="molecule type" value="Genomic_DNA"/>
</dbReference>
<proteinExistence type="predicted"/>
<accession>A0ACA9S386</accession>
<feature type="non-terminal residue" evidence="1">
    <location>
        <position position="202"/>
    </location>
</feature>
<comment type="caution">
    <text evidence="1">The sequence shown here is derived from an EMBL/GenBank/DDBJ whole genome shotgun (WGS) entry which is preliminary data.</text>
</comment>
<reference evidence="1" key="1">
    <citation type="submission" date="2021-06" db="EMBL/GenBank/DDBJ databases">
        <authorList>
            <person name="Kallberg Y."/>
            <person name="Tangrot J."/>
            <person name="Rosling A."/>
        </authorList>
    </citation>
    <scope>NUCLEOTIDE SEQUENCE</scope>
    <source>
        <strain evidence="1">MA461A</strain>
    </source>
</reference>
<protein>
    <submittedName>
        <fullName evidence="1">13229_t:CDS:1</fullName>
    </submittedName>
</protein>
<sequence length="202" mass="22396">FPFPNEKISDQCSLSSYAYWPWKDLSSQFSSFCPTNLISSSQWAYGFISNAKQSYLYQQNSSKYYYVTFYEDYQSLNAKLDYIKNNNLFGIAIADITKDSKDLQLTNFILGIQPKPKGNGTTGTFPTLSTSTSSTSQSSPPNTGAIVGGVIGSIIFVSALAAVGFILYRRRHGTKMSNPLIDTNNQACSDTNPQVYSDINRQ</sequence>
<name>A0ACA9S386_9GLOM</name>
<keyword evidence="2" id="KW-1185">Reference proteome</keyword>